<sequence>MGLGNNMRTKKRNHTNHDKEAKRASPGLLDGVDCNLVNDKPYSVNLKATGEIFLLKASRFRFKTTYLLGEKDELGAEQEERRRYAHLNKEFSEKIAEAVSIRRVEVDILFRELEFSGFLSEPTSIAANA</sequence>
<dbReference type="AlphaFoldDB" id="A0A9N8ZQD8"/>
<gene>
    <name evidence="2" type="ORF">PBRASI_LOCUS2738</name>
</gene>
<name>A0A9N8ZQD8_9GLOM</name>
<accession>A0A9N8ZQD8</accession>
<reference evidence="2" key="1">
    <citation type="submission" date="2021-06" db="EMBL/GenBank/DDBJ databases">
        <authorList>
            <person name="Kallberg Y."/>
            <person name="Tangrot J."/>
            <person name="Rosling A."/>
        </authorList>
    </citation>
    <scope>NUCLEOTIDE SEQUENCE</scope>
    <source>
        <strain evidence="2">BR232B</strain>
    </source>
</reference>
<keyword evidence="3" id="KW-1185">Reference proteome</keyword>
<protein>
    <submittedName>
        <fullName evidence="2">10782_t:CDS:1</fullName>
    </submittedName>
</protein>
<dbReference type="EMBL" id="CAJVPI010000223">
    <property type="protein sequence ID" value="CAG8503616.1"/>
    <property type="molecule type" value="Genomic_DNA"/>
</dbReference>
<organism evidence="2 3">
    <name type="scientific">Paraglomus brasilianum</name>
    <dbReference type="NCBI Taxonomy" id="144538"/>
    <lineage>
        <taxon>Eukaryota</taxon>
        <taxon>Fungi</taxon>
        <taxon>Fungi incertae sedis</taxon>
        <taxon>Mucoromycota</taxon>
        <taxon>Glomeromycotina</taxon>
        <taxon>Glomeromycetes</taxon>
        <taxon>Paraglomerales</taxon>
        <taxon>Paraglomeraceae</taxon>
        <taxon>Paraglomus</taxon>
    </lineage>
</organism>
<feature type="region of interest" description="Disordered" evidence="1">
    <location>
        <begin position="1"/>
        <end position="27"/>
    </location>
</feature>
<evidence type="ECO:0000313" key="2">
    <source>
        <dbReference type="EMBL" id="CAG8503616.1"/>
    </source>
</evidence>
<evidence type="ECO:0000313" key="3">
    <source>
        <dbReference type="Proteomes" id="UP000789739"/>
    </source>
</evidence>
<dbReference type="Proteomes" id="UP000789739">
    <property type="component" value="Unassembled WGS sequence"/>
</dbReference>
<proteinExistence type="predicted"/>
<comment type="caution">
    <text evidence="2">The sequence shown here is derived from an EMBL/GenBank/DDBJ whole genome shotgun (WGS) entry which is preliminary data.</text>
</comment>
<evidence type="ECO:0000256" key="1">
    <source>
        <dbReference type="SAM" id="MobiDB-lite"/>
    </source>
</evidence>